<evidence type="ECO:0008006" key="4">
    <source>
        <dbReference type="Google" id="ProtNLM"/>
    </source>
</evidence>
<organism evidence="2 3">
    <name type="scientific">Streptomyces hyderabadensis</name>
    <dbReference type="NCBI Taxonomy" id="598549"/>
    <lineage>
        <taxon>Bacteria</taxon>
        <taxon>Bacillati</taxon>
        <taxon>Actinomycetota</taxon>
        <taxon>Actinomycetes</taxon>
        <taxon>Kitasatosporales</taxon>
        <taxon>Streptomycetaceae</taxon>
        <taxon>Streptomyces</taxon>
    </lineage>
</organism>
<evidence type="ECO:0000313" key="3">
    <source>
        <dbReference type="Proteomes" id="UP001500610"/>
    </source>
</evidence>
<name>A0ABP9HEC8_9ACTN</name>
<dbReference type="InterPro" id="IPR021555">
    <property type="entry name" value="DUF3000"/>
</dbReference>
<dbReference type="Proteomes" id="UP001500610">
    <property type="component" value="Unassembled WGS sequence"/>
</dbReference>
<keyword evidence="3" id="KW-1185">Reference proteome</keyword>
<sequence>MQDSSIGMPSRTFRYSGSERPACRMNQTGVCGTGSRLHALRNAESYVAVGCWPAGLWLALTPASLACPPDGTGPRVGRLPRAPARPRDPDIAPARGCPSLRRAAVPLNVPRMAAAQGRLSDGAGGMDDAKGTEEEARHKGSHHGSGGSGGNGGSTAPPAFAAAVEALRAARLRPQVEVEATRAPQRLAPHAFALEAAVVDGDEDLADGRLVLLHDPAGHDAWHGTFRLVTLVRAELEPEMAADPLLPDVCWSWLTGALQARGLAYGEPSGTVTRASSHYFGGLSARPSASQIEIRASWTPREGLGGVPDTAAHLSSWCDLLAQVAGLPPAAPGDASVVTLPQRRGPQSR</sequence>
<accession>A0ABP9HEC8</accession>
<protein>
    <recommendedName>
        <fullName evidence="4">DUF3000 domain-containing protein</fullName>
    </recommendedName>
</protein>
<evidence type="ECO:0000256" key="1">
    <source>
        <dbReference type="SAM" id="MobiDB-lite"/>
    </source>
</evidence>
<dbReference type="Pfam" id="PF11452">
    <property type="entry name" value="DUF3000"/>
    <property type="match status" value="1"/>
</dbReference>
<feature type="region of interest" description="Disordered" evidence="1">
    <location>
        <begin position="71"/>
        <end position="97"/>
    </location>
</feature>
<feature type="region of interest" description="Disordered" evidence="1">
    <location>
        <begin position="116"/>
        <end position="158"/>
    </location>
</feature>
<proteinExistence type="predicted"/>
<evidence type="ECO:0000313" key="2">
    <source>
        <dbReference type="EMBL" id="GAA4968860.1"/>
    </source>
</evidence>
<feature type="compositionally biased region" description="Low complexity" evidence="1">
    <location>
        <begin position="73"/>
        <end position="82"/>
    </location>
</feature>
<feature type="compositionally biased region" description="Basic and acidic residues" evidence="1">
    <location>
        <begin position="127"/>
        <end position="138"/>
    </location>
</feature>
<reference evidence="3" key="1">
    <citation type="journal article" date="2019" name="Int. J. Syst. Evol. Microbiol.">
        <title>The Global Catalogue of Microorganisms (GCM) 10K type strain sequencing project: providing services to taxonomists for standard genome sequencing and annotation.</title>
        <authorList>
            <consortium name="The Broad Institute Genomics Platform"/>
            <consortium name="The Broad Institute Genome Sequencing Center for Infectious Disease"/>
            <person name="Wu L."/>
            <person name="Ma J."/>
        </authorList>
    </citation>
    <scope>NUCLEOTIDE SEQUENCE [LARGE SCALE GENOMIC DNA]</scope>
    <source>
        <strain evidence="3">JCM 17657</strain>
    </source>
</reference>
<gene>
    <name evidence="2" type="ORF">GCM10023257_00340</name>
</gene>
<dbReference type="EMBL" id="BAABIV010000001">
    <property type="protein sequence ID" value="GAA4968860.1"/>
    <property type="molecule type" value="Genomic_DNA"/>
</dbReference>
<comment type="caution">
    <text evidence="2">The sequence shown here is derived from an EMBL/GenBank/DDBJ whole genome shotgun (WGS) entry which is preliminary data.</text>
</comment>
<feature type="compositionally biased region" description="Gly residues" evidence="1">
    <location>
        <begin position="143"/>
        <end position="153"/>
    </location>
</feature>